<gene>
    <name evidence="2" type="ORF">BYL167_LOCUS9765</name>
    <name evidence="1" type="ORF">CJN711_LOCUS11104</name>
</gene>
<proteinExistence type="predicted"/>
<sequence>MIINEETEQIMNTSPEHKINVDENKFITADLVSKSLKLINDDSLEALSDAKDGELLIEQTNLNSFRSLWLESLYPIKGIHRSKRFVEHVSILEICLQWTTFNQYQTSVINFDMSEIQTLESFPETFLVETMPSEDKYLHDENIESRQNIFT</sequence>
<dbReference type="AlphaFoldDB" id="A0A814UZ50"/>
<evidence type="ECO:0000313" key="1">
    <source>
        <dbReference type="EMBL" id="CAF1182786.1"/>
    </source>
</evidence>
<name>A0A814UZ50_9BILA</name>
<dbReference type="Proteomes" id="UP000681967">
    <property type="component" value="Unassembled WGS sequence"/>
</dbReference>
<comment type="caution">
    <text evidence="1">The sequence shown here is derived from an EMBL/GenBank/DDBJ whole genome shotgun (WGS) entry which is preliminary data.</text>
</comment>
<dbReference type="Proteomes" id="UP000663855">
    <property type="component" value="Unassembled WGS sequence"/>
</dbReference>
<dbReference type="EMBL" id="CAJOBH010002856">
    <property type="protein sequence ID" value="CAF3926379.1"/>
    <property type="molecule type" value="Genomic_DNA"/>
</dbReference>
<accession>A0A814UZ50</accession>
<reference evidence="1" key="1">
    <citation type="submission" date="2021-02" db="EMBL/GenBank/DDBJ databases">
        <authorList>
            <person name="Nowell W R."/>
        </authorList>
    </citation>
    <scope>NUCLEOTIDE SEQUENCE</scope>
</reference>
<organism evidence="1 3">
    <name type="scientific">Rotaria magnacalcarata</name>
    <dbReference type="NCBI Taxonomy" id="392030"/>
    <lineage>
        <taxon>Eukaryota</taxon>
        <taxon>Metazoa</taxon>
        <taxon>Spiralia</taxon>
        <taxon>Gnathifera</taxon>
        <taxon>Rotifera</taxon>
        <taxon>Eurotatoria</taxon>
        <taxon>Bdelloidea</taxon>
        <taxon>Philodinida</taxon>
        <taxon>Philodinidae</taxon>
        <taxon>Rotaria</taxon>
    </lineage>
</organism>
<evidence type="ECO:0000313" key="3">
    <source>
        <dbReference type="Proteomes" id="UP000663855"/>
    </source>
</evidence>
<evidence type="ECO:0000313" key="2">
    <source>
        <dbReference type="EMBL" id="CAF3926379.1"/>
    </source>
</evidence>
<dbReference type="EMBL" id="CAJNOV010004639">
    <property type="protein sequence ID" value="CAF1182786.1"/>
    <property type="molecule type" value="Genomic_DNA"/>
</dbReference>
<protein>
    <submittedName>
        <fullName evidence="1">Uncharacterized protein</fullName>
    </submittedName>
</protein>